<accession>A0A5E4FUU6</accession>
<dbReference type="InParanoid" id="A0A5E4FUU6"/>
<proteinExistence type="predicted"/>
<dbReference type="EMBL" id="CABIKO010000209">
    <property type="protein sequence ID" value="VVA31227.1"/>
    <property type="molecule type" value="Genomic_DNA"/>
</dbReference>
<dbReference type="Pfam" id="PF13966">
    <property type="entry name" value="zf-RVT"/>
    <property type="match status" value="1"/>
</dbReference>
<organism evidence="2 3">
    <name type="scientific">Prunus dulcis</name>
    <name type="common">Almond</name>
    <name type="synonym">Amygdalus dulcis</name>
    <dbReference type="NCBI Taxonomy" id="3755"/>
    <lineage>
        <taxon>Eukaryota</taxon>
        <taxon>Viridiplantae</taxon>
        <taxon>Streptophyta</taxon>
        <taxon>Embryophyta</taxon>
        <taxon>Tracheophyta</taxon>
        <taxon>Spermatophyta</taxon>
        <taxon>Magnoliopsida</taxon>
        <taxon>eudicotyledons</taxon>
        <taxon>Gunneridae</taxon>
        <taxon>Pentapetalae</taxon>
        <taxon>rosids</taxon>
        <taxon>fabids</taxon>
        <taxon>Rosales</taxon>
        <taxon>Rosaceae</taxon>
        <taxon>Amygdaloideae</taxon>
        <taxon>Amygdaleae</taxon>
        <taxon>Prunus</taxon>
    </lineage>
</organism>
<name>A0A5E4FUU6_PRUDU</name>
<dbReference type="InterPro" id="IPR026960">
    <property type="entry name" value="RVT-Znf"/>
</dbReference>
<dbReference type="Proteomes" id="UP000327085">
    <property type="component" value="Chromosome 6"/>
</dbReference>
<gene>
    <name evidence="2" type="ORF">ALMOND_2B019404</name>
</gene>
<protein>
    <submittedName>
        <fullName evidence="2">PREDICTED: reverse mRNAase</fullName>
    </submittedName>
</protein>
<evidence type="ECO:0000313" key="3">
    <source>
        <dbReference type="Proteomes" id="UP000327085"/>
    </source>
</evidence>
<reference evidence="3" key="1">
    <citation type="journal article" date="2020" name="Plant J.">
        <title>Transposons played a major role in the diversification between the closely related almond and peach genomes: results from the almond genome sequence.</title>
        <authorList>
            <person name="Alioto T."/>
            <person name="Alexiou K.G."/>
            <person name="Bardil A."/>
            <person name="Barteri F."/>
            <person name="Castanera R."/>
            <person name="Cruz F."/>
            <person name="Dhingra A."/>
            <person name="Duval H."/>
            <person name="Fernandez I Marti A."/>
            <person name="Frias L."/>
            <person name="Galan B."/>
            <person name="Garcia J.L."/>
            <person name="Howad W."/>
            <person name="Gomez-Garrido J."/>
            <person name="Gut M."/>
            <person name="Julca I."/>
            <person name="Morata J."/>
            <person name="Puigdomenech P."/>
            <person name="Ribeca P."/>
            <person name="Rubio Cabetas M.J."/>
            <person name="Vlasova A."/>
            <person name="Wirthensohn M."/>
            <person name="Garcia-Mas J."/>
            <person name="Gabaldon T."/>
            <person name="Casacuberta J.M."/>
            <person name="Arus P."/>
        </authorList>
    </citation>
    <scope>NUCLEOTIDE SEQUENCE [LARGE SCALE GENOMIC DNA]</scope>
    <source>
        <strain evidence="3">cv. Texas</strain>
    </source>
</reference>
<feature type="domain" description="Reverse transcriptase zinc-binding" evidence="1">
    <location>
        <begin position="44"/>
        <end position="111"/>
    </location>
</feature>
<evidence type="ECO:0000313" key="2">
    <source>
        <dbReference type="EMBL" id="VVA31227.1"/>
    </source>
</evidence>
<dbReference type="OMA" id="ICENDGC"/>
<dbReference type="Gramene" id="VVA31227">
    <property type="protein sequence ID" value="VVA31227"/>
    <property type="gene ID" value="Prudul26B019404"/>
</dbReference>
<evidence type="ECO:0000259" key="1">
    <source>
        <dbReference type="Pfam" id="PF13966"/>
    </source>
</evidence>
<sequence length="121" mass="13739">MRHPPDQLIWHYDREGKFSVRNAYRVAQHFLGSSTKTTASASNTSTDSILWWTLWKANIPAKVKVFWWPVCLNILPTHDNLAQKKVPINGGCVHYGLMLETTLHVLRDCPFLPAAASLARL</sequence>
<dbReference type="AlphaFoldDB" id="A0A5E4FUU6"/>